<evidence type="ECO:0008006" key="4">
    <source>
        <dbReference type="Google" id="ProtNLM"/>
    </source>
</evidence>
<feature type="transmembrane region" description="Helical" evidence="1">
    <location>
        <begin position="22"/>
        <end position="46"/>
    </location>
</feature>
<dbReference type="KEGG" id="bpor:BPO_1233"/>
<dbReference type="EMBL" id="CP136426">
    <property type="protein sequence ID" value="WOC51880.1"/>
    <property type="molecule type" value="Genomic_DNA"/>
</dbReference>
<name>A0AAU0F2C4_9FLAO</name>
<protein>
    <recommendedName>
        <fullName evidence="4">ABC transporter permease</fullName>
    </recommendedName>
</protein>
<keyword evidence="1" id="KW-0472">Membrane</keyword>
<reference evidence="2" key="1">
    <citation type="submission" date="2023-10" db="EMBL/GenBank/DDBJ databases">
        <title>Characterization and whole genome sequencing of a novel strain of Bergeyella porcorum QD2021 isolated from pig.</title>
        <authorList>
            <person name="Liu G."/>
            <person name="Chen C."/>
            <person name="Han X."/>
        </authorList>
    </citation>
    <scope>NUCLEOTIDE SEQUENCE</scope>
    <source>
        <strain evidence="2">QD2021</strain>
    </source>
</reference>
<dbReference type="AlphaFoldDB" id="A0AAU0F2C4"/>
<evidence type="ECO:0000256" key="1">
    <source>
        <dbReference type="SAM" id="Phobius"/>
    </source>
</evidence>
<keyword evidence="3" id="KW-1185">Reference proteome</keyword>
<sequence>MDVEPAPRKAIVAFLLDRANSLGMILIIGFLMMITMVLSTVVAYLVT</sequence>
<evidence type="ECO:0000313" key="2">
    <source>
        <dbReference type="EMBL" id="WOC51880.1"/>
    </source>
</evidence>
<gene>
    <name evidence="2" type="ORF">BPO_1233</name>
</gene>
<keyword evidence="1" id="KW-1133">Transmembrane helix</keyword>
<evidence type="ECO:0000313" key="3">
    <source>
        <dbReference type="Proteomes" id="UP001432059"/>
    </source>
</evidence>
<proteinExistence type="predicted"/>
<dbReference type="Proteomes" id="UP001432059">
    <property type="component" value="Chromosome"/>
</dbReference>
<accession>A0AAU0F2C4</accession>
<keyword evidence="1" id="KW-0812">Transmembrane</keyword>
<organism evidence="2 3">
    <name type="scientific">Bergeyella porcorum</name>
    <dbReference type="NCBI Taxonomy" id="1735111"/>
    <lineage>
        <taxon>Bacteria</taxon>
        <taxon>Pseudomonadati</taxon>
        <taxon>Bacteroidota</taxon>
        <taxon>Flavobacteriia</taxon>
        <taxon>Flavobacteriales</taxon>
        <taxon>Weeksellaceae</taxon>
        <taxon>Bergeyella</taxon>
    </lineage>
</organism>